<keyword evidence="1" id="KW-0732">Signal</keyword>
<comment type="caution">
    <text evidence="2">The sequence shown here is derived from an EMBL/GenBank/DDBJ whole genome shotgun (WGS) entry which is preliminary data.</text>
</comment>
<name>A0A9P4GD59_9PLEO</name>
<dbReference type="InterPro" id="IPR036444">
    <property type="entry name" value="PLipase_A2_dom_sf"/>
</dbReference>
<dbReference type="GO" id="GO:0006644">
    <property type="term" value="P:phospholipid metabolic process"/>
    <property type="evidence" value="ECO:0007669"/>
    <property type="project" value="InterPro"/>
</dbReference>
<feature type="chain" id="PRO_5040509080" description="Phospholipase A2" evidence="1">
    <location>
        <begin position="18"/>
        <end position="157"/>
    </location>
</feature>
<dbReference type="AlphaFoldDB" id="A0A9P4GD59"/>
<evidence type="ECO:0008006" key="4">
    <source>
        <dbReference type="Google" id="ProtNLM"/>
    </source>
</evidence>
<evidence type="ECO:0000313" key="3">
    <source>
        <dbReference type="Proteomes" id="UP000800039"/>
    </source>
</evidence>
<evidence type="ECO:0000256" key="1">
    <source>
        <dbReference type="SAM" id="SignalP"/>
    </source>
</evidence>
<dbReference type="GO" id="GO:0050482">
    <property type="term" value="P:arachidonate secretion"/>
    <property type="evidence" value="ECO:0007669"/>
    <property type="project" value="InterPro"/>
</dbReference>
<protein>
    <recommendedName>
        <fullName evidence="4">Phospholipase A2</fullName>
    </recommendedName>
</protein>
<dbReference type="Gene3D" id="1.20.90.10">
    <property type="entry name" value="Phospholipase A2 domain"/>
    <property type="match status" value="1"/>
</dbReference>
<accession>A0A9P4GD59</accession>
<sequence length="157" mass="18126">MKSVLITIVGLVSLGLSSPVAPSEDLSLKKSTDEYIFNITLADFITIRNAAFEGIMLPDRLDWTSEGYEHMDTDLFRFAFDDACYRHDFGHLNFKKQNRYTEENKARLDMKLRNDMFIQCQSERYQAACEASASLYYEAHRAFGERPTTEAEPKDEE</sequence>
<gene>
    <name evidence="2" type="ORF">K460DRAFT_356926</name>
</gene>
<organism evidence="2 3">
    <name type="scientific">Cucurbitaria berberidis CBS 394.84</name>
    <dbReference type="NCBI Taxonomy" id="1168544"/>
    <lineage>
        <taxon>Eukaryota</taxon>
        <taxon>Fungi</taxon>
        <taxon>Dikarya</taxon>
        <taxon>Ascomycota</taxon>
        <taxon>Pezizomycotina</taxon>
        <taxon>Dothideomycetes</taxon>
        <taxon>Pleosporomycetidae</taxon>
        <taxon>Pleosporales</taxon>
        <taxon>Pleosporineae</taxon>
        <taxon>Cucurbitariaceae</taxon>
        <taxon>Cucurbitaria</taxon>
    </lineage>
</organism>
<dbReference type="EMBL" id="ML976617">
    <property type="protein sequence ID" value="KAF1843161.1"/>
    <property type="molecule type" value="Genomic_DNA"/>
</dbReference>
<dbReference type="GO" id="GO:0004623">
    <property type="term" value="F:phospholipase A2 activity"/>
    <property type="evidence" value="ECO:0007669"/>
    <property type="project" value="InterPro"/>
</dbReference>
<dbReference type="RefSeq" id="XP_040785724.1">
    <property type="nucleotide sequence ID" value="XM_040932000.1"/>
</dbReference>
<dbReference type="GeneID" id="63849252"/>
<dbReference type="SUPFAM" id="SSF48619">
    <property type="entry name" value="Phospholipase A2, PLA2"/>
    <property type="match status" value="1"/>
</dbReference>
<dbReference type="OrthoDB" id="5120271at2759"/>
<dbReference type="Pfam" id="PF09056">
    <property type="entry name" value="Phospholip_A2_3"/>
    <property type="match status" value="1"/>
</dbReference>
<feature type="signal peptide" evidence="1">
    <location>
        <begin position="1"/>
        <end position="17"/>
    </location>
</feature>
<dbReference type="Proteomes" id="UP000800039">
    <property type="component" value="Unassembled WGS sequence"/>
</dbReference>
<dbReference type="InterPro" id="IPR015141">
    <property type="entry name" value="PLipase_A2_prok/fun"/>
</dbReference>
<keyword evidence="3" id="KW-1185">Reference proteome</keyword>
<proteinExistence type="predicted"/>
<evidence type="ECO:0000313" key="2">
    <source>
        <dbReference type="EMBL" id="KAF1843161.1"/>
    </source>
</evidence>
<reference evidence="2" key="1">
    <citation type="submission" date="2020-01" db="EMBL/GenBank/DDBJ databases">
        <authorList>
            <consortium name="DOE Joint Genome Institute"/>
            <person name="Haridas S."/>
            <person name="Albert R."/>
            <person name="Binder M."/>
            <person name="Bloem J."/>
            <person name="Labutti K."/>
            <person name="Salamov A."/>
            <person name="Andreopoulos B."/>
            <person name="Baker S.E."/>
            <person name="Barry K."/>
            <person name="Bills G."/>
            <person name="Bluhm B.H."/>
            <person name="Cannon C."/>
            <person name="Castanera R."/>
            <person name="Culley D.E."/>
            <person name="Daum C."/>
            <person name="Ezra D."/>
            <person name="Gonzalez J.B."/>
            <person name="Henrissat B."/>
            <person name="Kuo A."/>
            <person name="Liang C."/>
            <person name="Lipzen A."/>
            <person name="Lutzoni F."/>
            <person name="Magnuson J."/>
            <person name="Mondo S."/>
            <person name="Nolan M."/>
            <person name="Ohm R."/>
            <person name="Pangilinan J."/>
            <person name="Park H.-J."/>
            <person name="Ramirez L."/>
            <person name="Alfaro M."/>
            <person name="Sun H."/>
            <person name="Tritt A."/>
            <person name="Yoshinaga Y."/>
            <person name="Zwiers L.-H."/>
            <person name="Turgeon B.G."/>
            <person name="Goodwin S.B."/>
            <person name="Spatafora J.W."/>
            <person name="Crous P.W."/>
            <person name="Grigoriev I.V."/>
        </authorList>
    </citation>
    <scope>NUCLEOTIDE SEQUENCE</scope>
    <source>
        <strain evidence="2">CBS 394.84</strain>
    </source>
</reference>